<feature type="compositionally biased region" description="Polar residues" evidence="1">
    <location>
        <begin position="221"/>
        <end position="245"/>
    </location>
</feature>
<feature type="region of interest" description="Disordered" evidence="1">
    <location>
        <begin position="104"/>
        <end position="149"/>
    </location>
</feature>
<reference evidence="3 4" key="1">
    <citation type="submission" date="2020-10" db="EMBL/GenBank/DDBJ databases">
        <authorList>
            <person name="Sedaghatjoo S."/>
        </authorList>
    </citation>
    <scope>NUCLEOTIDE SEQUENCE [LARGE SCALE GENOMIC DNA]</scope>
    <source>
        <strain evidence="3 4">LLFL</strain>
    </source>
</reference>
<dbReference type="EMBL" id="CAJHJF010001054">
    <property type="protein sequence ID" value="CAD6910749.1"/>
    <property type="molecule type" value="Genomic_DNA"/>
</dbReference>
<dbReference type="AlphaFoldDB" id="A0A9N8LCJ9"/>
<accession>A0A9N8LCJ9</accession>
<name>A0A9N8LCJ9_9BASI</name>
<organism evidence="3 4">
    <name type="scientific">Tilletia laevis</name>
    <dbReference type="NCBI Taxonomy" id="157183"/>
    <lineage>
        <taxon>Eukaryota</taxon>
        <taxon>Fungi</taxon>
        <taxon>Dikarya</taxon>
        <taxon>Basidiomycota</taxon>
        <taxon>Ustilaginomycotina</taxon>
        <taxon>Exobasidiomycetes</taxon>
        <taxon>Tilletiales</taxon>
        <taxon>Tilletiaceae</taxon>
        <taxon>Tilletia</taxon>
    </lineage>
</organism>
<comment type="caution">
    <text evidence="3">The sequence shown here is derived from an EMBL/GenBank/DDBJ whole genome shotgun (WGS) entry which is preliminary data.</text>
</comment>
<feature type="region of interest" description="Disordered" evidence="1">
    <location>
        <begin position="217"/>
        <end position="245"/>
    </location>
</feature>
<feature type="region of interest" description="Disordered" evidence="1">
    <location>
        <begin position="30"/>
        <end position="50"/>
    </location>
</feature>
<feature type="chain" id="PRO_5040249022" evidence="2">
    <location>
        <begin position="23"/>
        <end position="304"/>
    </location>
</feature>
<sequence>MKFVNATTVFAFLLSSTVLSAAQPVPAMRTQERSVHPVEGPHGASSDGTLSLRSLDSDVLAARANVSSLAKRGIFGSLWKMFNKNKIGMLIGGGIVALFDKMKSPDPSSAPPPAPPSAPASAVPSGYESAPPSTRSMMVDSDPSTMFSSRSLSSDLKAAHSVQEPHPALVSVNKDFHPALILLNRAEVPQTRSLQDEHPGRIVLSSEKLSALQQVHPRNVGSGSEHQQLTQRSWWKTSTTQPSNARNVEDLLTRHPSDSADLLQRRGELPSGAHPQARNLLVEASWGLMAGQIIGNVFKKGTLF</sequence>
<protein>
    <submittedName>
        <fullName evidence="3">Uncharacterized protein</fullName>
    </submittedName>
</protein>
<evidence type="ECO:0000256" key="1">
    <source>
        <dbReference type="SAM" id="MobiDB-lite"/>
    </source>
</evidence>
<evidence type="ECO:0000256" key="2">
    <source>
        <dbReference type="SAM" id="SignalP"/>
    </source>
</evidence>
<keyword evidence="2" id="KW-0732">Signal</keyword>
<evidence type="ECO:0000313" key="3">
    <source>
        <dbReference type="EMBL" id="CAD6910749.1"/>
    </source>
</evidence>
<keyword evidence="4" id="KW-1185">Reference proteome</keyword>
<feature type="signal peptide" evidence="2">
    <location>
        <begin position="1"/>
        <end position="22"/>
    </location>
</feature>
<dbReference type="Proteomes" id="UP000836404">
    <property type="component" value="Unassembled WGS sequence"/>
</dbReference>
<feature type="compositionally biased region" description="Pro residues" evidence="1">
    <location>
        <begin position="108"/>
        <end position="118"/>
    </location>
</feature>
<gene>
    <name evidence="3" type="ORF">JKILLFL_G8831</name>
</gene>
<feature type="compositionally biased region" description="Polar residues" evidence="1">
    <location>
        <begin position="131"/>
        <end position="149"/>
    </location>
</feature>
<evidence type="ECO:0000313" key="4">
    <source>
        <dbReference type="Proteomes" id="UP000836404"/>
    </source>
</evidence>
<proteinExistence type="predicted"/>